<dbReference type="InterPro" id="IPR052345">
    <property type="entry name" value="Rad_response_metalloprotease"/>
</dbReference>
<evidence type="ECO:0000313" key="3">
    <source>
        <dbReference type="Proteomes" id="UP000529637"/>
    </source>
</evidence>
<gene>
    <name evidence="2" type="ORF">HQN59_11135</name>
</gene>
<name>A0A7Y6NN86_9BURK</name>
<dbReference type="PANTHER" id="PTHR43236">
    <property type="entry name" value="ANTITOXIN HIGA1"/>
    <property type="match status" value="1"/>
</dbReference>
<dbReference type="CDD" id="cd00093">
    <property type="entry name" value="HTH_XRE"/>
    <property type="match status" value="1"/>
</dbReference>
<dbReference type="GO" id="GO:0003677">
    <property type="term" value="F:DNA binding"/>
    <property type="evidence" value="ECO:0007669"/>
    <property type="project" value="InterPro"/>
</dbReference>
<dbReference type="PROSITE" id="PS50943">
    <property type="entry name" value="HTH_CROC1"/>
    <property type="match status" value="1"/>
</dbReference>
<feature type="domain" description="HTH cro/C1-type" evidence="1">
    <location>
        <begin position="7"/>
        <end position="62"/>
    </location>
</feature>
<dbReference type="InterPro" id="IPR001387">
    <property type="entry name" value="Cro/C1-type_HTH"/>
</dbReference>
<dbReference type="Pfam" id="PF01381">
    <property type="entry name" value="HTH_3"/>
    <property type="match status" value="1"/>
</dbReference>
<dbReference type="Gene3D" id="1.10.260.40">
    <property type="entry name" value="lambda repressor-like DNA-binding domains"/>
    <property type="match status" value="1"/>
</dbReference>
<dbReference type="AlphaFoldDB" id="A0A7Y6NN86"/>
<organism evidence="2 3">
    <name type="scientific">Piscinibacter koreensis</name>
    <dbReference type="NCBI Taxonomy" id="2742824"/>
    <lineage>
        <taxon>Bacteria</taxon>
        <taxon>Pseudomonadati</taxon>
        <taxon>Pseudomonadota</taxon>
        <taxon>Betaproteobacteria</taxon>
        <taxon>Burkholderiales</taxon>
        <taxon>Sphaerotilaceae</taxon>
        <taxon>Piscinibacter</taxon>
    </lineage>
</organism>
<reference evidence="2 3" key="1">
    <citation type="submission" date="2020-06" db="EMBL/GenBank/DDBJ databases">
        <title>Schlegella sp. ID0723 isolated from air conditioner.</title>
        <authorList>
            <person name="Kim D.Y."/>
            <person name="Kim D.-U."/>
        </authorList>
    </citation>
    <scope>NUCLEOTIDE SEQUENCE [LARGE SCALE GENOMIC DNA]</scope>
    <source>
        <strain evidence="2 3">ID0723</strain>
    </source>
</reference>
<comment type="caution">
    <text evidence="2">The sequence shown here is derived from an EMBL/GenBank/DDBJ whole genome shotgun (WGS) entry which is preliminary data.</text>
</comment>
<evidence type="ECO:0000259" key="1">
    <source>
        <dbReference type="PROSITE" id="PS50943"/>
    </source>
</evidence>
<dbReference type="InterPro" id="IPR010982">
    <property type="entry name" value="Lambda_DNA-bd_dom_sf"/>
</dbReference>
<dbReference type="SUPFAM" id="SSF47413">
    <property type="entry name" value="lambda repressor-like DNA-binding domains"/>
    <property type="match status" value="1"/>
</dbReference>
<dbReference type="EMBL" id="JABWMJ010000004">
    <property type="protein sequence ID" value="NUZ06313.1"/>
    <property type="molecule type" value="Genomic_DNA"/>
</dbReference>
<proteinExistence type="predicted"/>
<accession>A0A7Y6NN86</accession>
<keyword evidence="3" id="KW-1185">Reference proteome</keyword>
<evidence type="ECO:0000313" key="2">
    <source>
        <dbReference type="EMBL" id="NUZ06313.1"/>
    </source>
</evidence>
<dbReference type="Proteomes" id="UP000529637">
    <property type="component" value="Unassembled WGS sequence"/>
</dbReference>
<protein>
    <submittedName>
        <fullName evidence="2">Helix-turn-helix transcriptional regulator</fullName>
    </submittedName>
</protein>
<sequence>MSLGARLAELRLRKGESLQTVATAIGISKTHVWQLEKGNSDNPSMELLKKLAEHFEVPLTYLADSESEASLDDVEAQQFFRDFKSLSDAERELLKHTLQVFKNKKAGGDGSA</sequence>
<dbReference type="SMART" id="SM00530">
    <property type="entry name" value="HTH_XRE"/>
    <property type="match status" value="1"/>
</dbReference>
<dbReference type="RefSeq" id="WP_176069122.1">
    <property type="nucleotide sequence ID" value="NZ_JABWMJ010000004.1"/>
</dbReference>
<dbReference type="PANTHER" id="PTHR43236:SF1">
    <property type="entry name" value="BLL7220 PROTEIN"/>
    <property type="match status" value="1"/>
</dbReference>